<feature type="transmembrane region" description="Helical" evidence="1">
    <location>
        <begin position="271"/>
        <end position="292"/>
    </location>
</feature>
<keyword evidence="1" id="KW-1133">Transmembrane helix</keyword>
<dbReference type="GO" id="GO:0005886">
    <property type="term" value="C:plasma membrane"/>
    <property type="evidence" value="ECO:0007669"/>
    <property type="project" value="UniProtKB-SubCell"/>
</dbReference>
<feature type="transmembrane region" description="Helical" evidence="1">
    <location>
        <begin position="152"/>
        <end position="173"/>
    </location>
</feature>
<sequence length="487" mass="53257">MMRDVARFEGRLLRADSTLKWLLVIFVAVVVYALAHGFGERAGQHASVENLRADQNARWLGYKAQAKTREIERAQAGEPRGEYTWGPRSPYTVGMWYGTQVAAEPPPLSALAIGQRDLYPTAHKVVAGKSLALGSLDALENPLALAAGHFDLTFVLLYLLPFLVLALSFDLSASERETGMLRMLLAQPVSLSTLVAGKVLARGALVAILVVAASLVGFLVAGDFDPNFDPLGDVVGRFALWLAAALLYAAFWFALAVVVNALNRSAAANAVVLATVWLVFVVLVPTLVNLAASSLYPVPSRQAFVAEMRVESESAQKMNIDEDALATFIADHPEFAENIEGGADWAMARVIRDEIASRQLAPVVERYTAQRNRQQALIKRLSYLSPTLLTHRVLLDVAGTGTTQQQAHLERVRAFQRAWQAHFVPLLLAKKPFRPADYDDVPRFERFDEPVSAIAWRSTGALLGLFVIGLLLAIAGARLYGKYEVAR</sequence>
<dbReference type="Pfam" id="PF12679">
    <property type="entry name" value="ABC2_membrane_2"/>
    <property type="match status" value="1"/>
</dbReference>
<feature type="transmembrane region" description="Helical" evidence="1">
    <location>
        <begin position="240"/>
        <end position="259"/>
    </location>
</feature>
<evidence type="ECO:0000313" key="2">
    <source>
        <dbReference type="EMBL" id="VFJ74073.1"/>
    </source>
</evidence>
<accession>A0A450TXH6</accession>
<feature type="transmembrane region" description="Helical" evidence="1">
    <location>
        <begin position="21"/>
        <end position="39"/>
    </location>
</feature>
<name>A0A450TXH6_9GAMM</name>
<proteinExistence type="predicted"/>
<dbReference type="EMBL" id="CAADFE010000057">
    <property type="protein sequence ID" value="VFJ74073.1"/>
    <property type="molecule type" value="Genomic_DNA"/>
</dbReference>
<evidence type="ECO:0000256" key="1">
    <source>
        <dbReference type="SAM" id="Phobius"/>
    </source>
</evidence>
<protein>
    <submittedName>
        <fullName evidence="2">ABC-2 type transport system permease protein</fullName>
    </submittedName>
</protein>
<keyword evidence="1" id="KW-0812">Transmembrane</keyword>
<reference evidence="2" key="1">
    <citation type="submission" date="2019-02" db="EMBL/GenBank/DDBJ databases">
        <authorList>
            <person name="Gruber-Vodicka R. H."/>
            <person name="Seah K. B. B."/>
        </authorList>
    </citation>
    <scope>NUCLEOTIDE SEQUENCE</scope>
    <source>
        <strain evidence="2">BECK_BZ131</strain>
    </source>
</reference>
<dbReference type="PANTHER" id="PTHR43471:SF14">
    <property type="entry name" value="ABC-2 TYPE TRANSPORT SYSTEM PERMEASE PROTEIN"/>
    <property type="match status" value="1"/>
</dbReference>
<dbReference type="AlphaFoldDB" id="A0A450TXH6"/>
<organism evidence="2">
    <name type="scientific">Candidatus Kentrum sp. FW</name>
    <dbReference type="NCBI Taxonomy" id="2126338"/>
    <lineage>
        <taxon>Bacteria</taxon>
        <taxon>Pseudomonadati</taxon>
        <taxon>Pseudomonadota</taxon>
        <taxon>Gammaproteobacteria</taxon>
        <taxon>Candidatus Kentrum</taxon>
    </lineage>
</organism>
<gene>
    <name evidence="2" type="ORF">BECKFW1821C_GA0114237_105717</name>
</gene>
<feature type="transmembrane region" description="Helical" evidence="1">
    <location>
        <begin position="460"/>
        <end position="481"/>
    </location>
</feature>
<dbReference type="GO" id="GO:0140359">
    <property type="term" value="F:ABC-type transporter activity"/>
    <property type="evidence" value="ECO:0007669"/>
    <property type="project" value="InterPro"/>
</dbReference>
<keyword evidence="1" id="KW-0472">Membrane</keyword>
<dbReference type="PANTHER" id="PTHR43471">
    <property type="entry name" value="ABC TRANSPORTER PERMEASE"/>
    <property type="match status" value="1"/>
</dbReference>
<feature type="transmembrane region" description="Helical" evidence="1">
    <location>
        <begin position="199"/>
        <end position="220"/>
    </location>
</feature>